<evidence type="ECO:0000313" key="10">
    <source>
        <dbReference type="EMBL" id="KAF8774135.1"/>
    </source>
</evidence>
<keyword evidence="5" id="KW-0325">Glycoprotein</keyword>
<feature type="domain" description="Sushi" evidence="9">
    <location>
        <begin position="102"/>
        <end position="170"/>
    </location>
</feature>
<dbReference type="Pfam" id="PF00089">
    <property type="entry name" value="Trypsin"/>
    <property type="match status" value="1"/>
</dbReference>
<reference evidence="10" key="2">
    <citation type="submission" date="2020-06" db="EMBL/GenBank/DDBJ databases">
        <authorList>
            <person name="Sheffer M."/>
        </authorList>
    </citation>
    <scope>NUCLEOTIDE SEQUENCE</scope>
</reference>
<protein>
    <submittedName>
        <fullName evidence="10">Limulus clotting factor C like protein</fullName>
    </submittedName>
</protein>
<dbReference type="InterPro" id="IPR009003">
    <property type="entry name" value="Peptidase_S1_PA"/>
</dbReference>
<dbReference type="Gene3D" id="2.40.10.10">
    <property type="entry name" value="Trypsin-like serine proteases"/>
    <property type="match status" value="2"/>
</dbReference>
<dbReference type="CDD" id="cd00190">
    <property type="entry name" value="Tryp_SPc"/>
    <property type="match status" value="1"/>
</dbReference>
<feature type="disulfide bond" evidence="6">
    <location>
        <begin position="295"/>
        <end position="322"/>
    </location>
</feature>
<evidence type="ECO:0000256" key="6">
    <source>
        <dbReference type="PROSITE-ProRule" id="PRU00302"/>
    </source>
</evidence>
<evidence type="ECO:0000256" key="2">
    <source>
        <dbReference type="ARBA" id="ARBA00022525"/>
    </source>
</evidence>
<dbReference type="AlphaFoldDB" id="A0A8T0ENN2"/>
<evidence type="ECO:0000313" key="11">
    <source>
        <dbReference type="Proteomes" id="UP000807504"/>
    </source>
</evidence>
<evidence type="ECO:0000259" key="8">
    <source>
        <dbReference type="PROSITE" id="PS50240"/>
    </source>
</evidence>
<dbReference type="SUPFAM" id="SSF57535">
    <property type="entry name" value="Complement control module/SCR domain"/>
    <property type="match status" value="2"/>
</dbReference>
<dbReference type="GO" id="GO:0004252">
    <property type="term" value="F:serine-type endopeptidase activity"/>
    <property type="evidence" value="ECO:0007669"/>
    <property type="project" value="InterPro"/>
</dbReference>
<sequence length="587" mass="65533">MSAAAFWYGLVIATILVIDAPISCLKCISCRCGSSNKNYTHCIVNEQEEEYICKTWAHCQTCKHNTTYCITCPPKQFGPFCTGGEVNHIRKKRQLESGSHSARCAIDGFIDNGRVTVTTPLDFQGDVSEFPVGTRLQYSCNEGYVLQGVADVVCEENGFWSEEILPTCSKAPEFRSTHCENDGYIDNGRVTVIGTAAMPLIRQDDYFELPVGTRLHYSCNEGYVLKGVADVVCEENGFWSEVTKPACSEIRCKKFGPVSNGRVVVYFTSPDKRHATLGKEHDLSYPVGTRLHYTCDDAFMLVGNDILSCESSGRWSAGEPRCVTACGLSSNYSILSSNYSIFRSFKTTPGEWPWTVAIAVDEKNTKRFYCSGVLLDSSTVLTVGHCVQSARDYILYFGLFHLKLEREDSQVQERTSSRIIVHPNFNKKTFENDIALITFDPPVRYSDRIHAICLPTPFSTERNLAPGEKGFVSGWEVGVSRSLSQELSVIQLPVLSEQACTEALRKKRISLSIKPGMFCAGLREGIADFCSMVSGSPMVFYNVESSRYVLEGLVSWGSSSPCQKRENYYVLTRVATFMQWILDKLQK</sequence>
<dbReference type="SMART" id="SM00020">
    <property type="entry name" value="Tryp_SPc"/>
    <property type="match status" value="1"/>
</dbReference>
<dbReference type="InterPro" id="IPR000436">
    <property type="entry name" value="Sushi_SCR_CCP_dom"/>
</dbReference>
<evidence type="ECO:0000256" key="5">
    <source>
        <dbReference type="ARBA" id="ARBA00023180"/>
    </source>
</evidence>
<name>A0A8T0ENN2_ARGBR</name>
<dbReference type="InterPro" id="IPR001314">
    <property type="entry name" value="Peptidase_S1A"/>
</dbReference>
<dbReference type="PANTHER" id="PTHR24252">
    <property type="entry name" value="ACROSIN-RELATED"/>
    <property type="match status" value="1"/>
</dbReference>
<feature type="domain" description="Sushi" evidence="9">
    <location>
        <begin position="265"/>
        <end position="324"/>
    </location>
</feature>
<proteinExistence type="predicted"/>
<dbReference type="PROSITE" id="PS50923">
    <property type="entry name" value="SUSHI"/>
    <property type="match status" value="3"/>
</dbReference>
<keyword evidence="4 6" id="KW-1015">Disulfide bond</keyword>
<dbReference type="SUPFAM" id="SSF50494">
    <property type="entry name" value="Trypsin-like serine proteases"/>
    <property type="match status" value="1"/>
</dbReference>
<dbReference type="CDD" id="cd00033">
    <property type="entry name" value="CCP"/>
    <property type="match status" value="3"/>
</dbReference>
<evidence type="ECO:0000256" key="4">
    <source>
        <dbReference type="ARBA" id="ARBA00023157"/>
    </source>
</evidence>
<comment type="caution">
    <text evidence="10">The sequence shown here is derived from an EMBL/GenBank/DDBJ whole genome shotgun (WGS) entry which is preliminary data.</text>
</comment>
<evidence type="ECO:0000256" key="7">
    <source>
        <dbReference type="SAM" id="SignalP"/>
    </source>
</evidence>
<comment type="subcellular location">
    <subcellularLocation>
        <location evidence="1">Secreted</location>
    </subcellularLocation>
</comment>
<reference evidence="10" key="1">
    <citation type="journal article" date="2020" name="bioRxiv">
        <title>Chromosome-level reference genome of the European wasp spider Argiope bruennichi: a resource for studies on range expansion and evolutionary adaptation.</title>
        <authorList>
            <person name="Sheffer M.M."/>
            <person name="Hoppe A."/>
            <person name="Krehenwinkel H."/>
            <person name="Uhl G."/>
            <person name="Kuss A.W."/>
            <person name="Jensen L."/>
            <person name="Jensen C."/>
            <person name="Gillespie R.G."/>
            <person name="Hoff K.J."/>
            <person name="Prost S."/>
        </authorList>
    </citation>
    <scope>NUCLEOTIDE SEQUENCE</scope>
</reference>
<dbReference type="GO" id="GO:0006508">
    <property type="term" value="P:proteolysis"/>
    <property type="evidence" value="ECO:0007669"/>
    <property type="project" value="InterPro"/>
</dbReference>
<evidence type="ECO:0000256" key="1">
    <source>
        <dbReference type="ARBA" id="ARBA00004613"/>
    </source>
</evidence>
<dbReference type="FunFam" id="2.40.10.10:FF:000054">
    <property type="entry name" value="Complement C1r subcomponent"/>
    <property type="match status" value="1"/>
</dbReference>
<keyword evidence="6" id="KW-0768">Sushi</keyword>
<dbReference type="Pfam" id="PF00084">
    <property type="entry name" value="Sushi"/>
    <property type="match status" value="3"/>
</dbReference>
<keyword evidence="2" id="KW-0964">Secreted</keyword>
<gene>
    <name evidence="10" type="ORF">HNY73_016718</name>
</gene>
<dbReference type="EMBL" id="JABXBU010002227">
    <property type="protein sequence ID" value="KAF8774135.1"/>
    <property type="molecule type" value="Genomic_DNA"/>
</dbReference>
<dbReference type="Proteomes" id="UP000807504">
    <property type="component" value="Unassembled WGS sequence"/>
</dbReference>
<dbReference type="InterPro" id="IPR001254">
    <property type="entry name" value="Trypsin_dom"/>
</dbReference>
<feature type="chain" id="PRO_5035772039" evidence="7">
    <location>
        <begin position="25"/>
        <end position="587"/>
    </location>
</feature>
<dbReference type="FunFam" id="2.40.10.10:FF:000068">
    <property type="entry name" value="transmembrane protease serine 2"/>
    <property type="match status" value="1"/>
</dbReference>
<dbReference type="Gene3D" id="2.10.70.10">
    <property type="entry name" value="Complement Module, domain 1"/>
    <property type="match status" value="3"/>
</dbReference>
<keyword evidence="3 7" id="KW-0732">Signal</keyword>
<accession>A0A8T0ENN2</accession>
<dbReference type="PROSITE" id="PS50240">
    <property type="entry name" value="TRYPSIN_DOM"/>
    <property type="match status" value="1"/>
</dbReference>
<keyword evidence="11" id="KW-1185">Reference proteome</keyword>
<dbReference type="GO" id="GO:0005576">
    <property type="term" value="C:extracellular region"/>
    <property type="evidence" value="ECO:0007669"/>
    <property type="project" value="UniProtKB-SubCell"/>
</dbReference>
<feature type="signal peptide" evidence="7">
    <location>
        <begin position="1"/>
        <end position="24"/>
    </location>
</feature>
<evidence type="ECO:0000256" key="3">
    <source>
        <dbReference type="ARBA" id="ARBA00022729"/>
    </source>
</evidence>
<dbReference type="InterPro" id="IPR043504">
    <property type="entry name" value="Peptidase_S1_PA_chymotrypsin"/>
</dbReference>
<feature type="domain" description="Sushi" evidence="9">
    <location>
        <begin position="177"/>
        <end position="249"/>
    </location>
</feature>
<evidence type="ECO:0000259" key="9">
    <source>
        <dbReference type="PROSITE" id="PS50923"/>
    </source>
</evidence>
<dbReference type="PANTHER" id="PTHR24252:SF10">
    <property type="entry name" value="SERINE PROTEASE 56"/>
    <property type="match status" value="1"/>
</dbReference>
<comment type="caution">
    <text evidence="6">Lacks conserved residue(s) required for the propagation of feature annotation.</text>
</comment>
<dbReference type="InterPro" id="IPR035976">
    <property type="entry name" value="Sushi/SCR/CCP_sf"/>
</dbReference>
<organism evidence="10 11">
    <name type="scientific">Argiope bruennichi</name>
    <name type="common">Wasp spider</name>
    <name type="synonym">Aranea bruennichi</name>
    <dbReference type="NCBI Taxonomy" id="94029"/>
    <lineage>
        <taxon>Eukaryota</taxon>
        <taxon>Metazoa</taxon>
        <taxon>Ecdysozoa</taxon>
        <taxon>Arthropoda</taxon>
        <taxon>Chelicerata</taxon>
        <taxon>Arachnida</taxon>
        <taxon>Araneae</taxon>
        <taxon>Araneomorphae</taxon>
        <taxon>Entelegynae</taxon>
        <taxon>Araneoidea</taxon>
        <taxon>Araneidae</taxon>
        <taxon>Argiope</taxon>
    </lineage>
</organism>
<dbReference type="SMART" id="SM00032">
    <property type="entry name" value="CCP"/>
    <property type="match status" value="3"/>
</dbReference>
<dbReference type="PRINTS" id="PR00722">
    <property type="entry name" value="CHYMOTRYPSIN"/>
</dbReference>
<feature type="domain" description="Peptidase S1" evidence="8">
    <location>
        <begin position="334"/>
        <end position="586"/>
    </location>
</feature>